<feature type="domain" description="AMP-dependent synthetase/ligase" evidence="1">
    <location>
        <begin position="542"/>
        <end position="896"/>
    </location>
</feature>
<dbReference type="Gene3D" id="3.40.50.980">
    <property type="match status" value="2"/>
</dbReference>
<dbReference type="InterPro" id="IPR001242">
    <property type="entry name" value="Condensation_dom"/>
</dbReference>
<dbReference type="PROSITE" id="PS00455">
    <property type="entry name" value="AMP_BINDING"/>
    <property type="match status" value="1"/>
</dbReference>
<reference evidence="3 4" key="1">
    <citation type="submission" date="2021-03" db="EMBL/GenBank/DDBJ databases">
        <title>Assistant Professor.</title>
        <authorList>
            <person name="Huq M.A."/>
        </authorList>
    </citation>
    <scope>NUCLEOTIDE SEQUENCE [LARGE SCALE GENOMIC DNA]</scope>
    <source>
        <strain evidence="3 4">MAH-29</strain>
    </source>
</reference>
<keyword evidence="4" id="KW-1185">Reference proteome</keyword>
<dbReference type="InterPro" id="IPR010071">
    <property type="entry name" value="AA_adenyl_dom"/>
</dbReference>
<dbReference type="CDD" id="cd19531">
    <property type="entry name" value="LCL_NRPS-like"/>
    <property type="match status" value="1"/>
</dbReference>
<dbReference type="SUPFAM" id="SSF56801">
    <property type="entry name" value="Acetyl-CoA synthetase-like"/>
    <property type="match status" value="1"/>
</dbReference>
<dbReference type="Pfam" id="PF00668">
    <property type="entry name" value="Condensation"/>
    <property type="match status" value="1"/>
</dbReference>
<evidence type="ECO:0000313" key="3">
    <source>
        <dbReference type="EMBL" id="MBO9204717.1"/>
    </source>
</evidence>
<accession>A0ABS3Z4Q4</accession>
<dbReference type="RefSeq" id="WP_209143565.1">
    <property type="nucleotide sequence ID" value="NZ_JAGHKO010000015.1"/>
</dbReference>
<proteinExistence type="predicted"/>
<gene>
    <name evidence="3" type="ORF">J7I42_30795</name>
</gene>
<sequence>MVSNEVIDLLYRAKLKGIHVSLHEDQIRIRVAKNSSGEKDLLEEIKSNKHDILKLLKDDKWAASREAIQERSIIINSRTELSHLPLSFAQERLWFIDRLHGSKQYHLPWLFRISGEIDEDALEASWRDLVDRHEVLRTVMQELEGVGRQKILPAHTWTMTSVDSASLSTEQSLEAFIEAEAFRPFILSADHMIRATLIKMNAGEYKLLVVLHHIAFDGWSIGILVEELVELYDSRVKKRTPVLKELPVQYADYAIWQRSWLTGEKLNRALSYWQNRLKDLPSLELPTDHPRTVERTFRGGRVTSLISDKWPLIQLCRQEGVTLFMLMQTAFKVLLYRYCGQTDICVGSTVAGRQHRELEGLIGFFINTLALRTKIGPHNTFRQLLQQVKETTLDAYSNQDLPFEKVVEALDIKRDISRNAVFQALFAMQNMPVAGELKLGVASLTGETISRVWAQFDINLNVTETEQGLQLLMIYDSDLYRESTIIRMLQHYSRLLEEVVKDIDRPVSSMQLLSTTEVHQLQYGFNDTAVTYPVDKVVTTLFAEQALQTPDALALVHGDLQLSYAALHARSNELAQHLLQLDRQPNQLIGLCMDRSADQVVAMLGILKAGHGYVPVDPQYPLSRIAYMLQDSGCKYVITTREHSALLSQTHNNSGLIYIEDLPAATDGQTHLSQPLPVIQYRDTAYVIYTSGSTGQPKGVLIEHGQLMNYLYNSKKRYIQKDQSGSGSYHHLSLSFDASITGLLVPLISGKSVVISTSTGVEVFNDPNLWKYAPYDFIKLTPAHLGLLQTADTAPLTHRLIVGGEALHQQHLDLLNQAGIQVEVINEYGPTETTVGSSVYSIQTGKGIDIPTATIPIGHPLDNTQIYIVDEDLQLLPVGVAGELCIGGAQVARGYLNRPELTAEKFIKDLFTNEKGARLYRTGDLARWLPDGNLEFLGRRDEQVKIR</sequence>
<evidence type="ECO:0000259" key="2">
    <source>
        <dbReference type="Pfam" id="PF00668"/>
    </source>
</evidence>
<comment type="caution">
    <text evidence="3">The sequence shown here is derived from an EMBL/GenBank/DDBJ whole genome shotgun (WGS) entry which is preliminary data.</text>
</comment>
<feature type="domain" description="Condensation" evidence="2">
    <location>
        <begin position="83"/>
        <end position="521"/>
    </location>
</feature>
<dbReference type="PANTHER" id="PTHR45527">
    <property type="entry name" value="NONRIBOSOMAL PEPTIDE SYNTHETASE"/>
    <property type="match status" value="1"/>
</dbReference>
<dbReference type="Proteomes" id="UP000677244">
    <property type="component" value="Unassembled WGS sequence"/>
</dbReference>
<dbReference type="CDD" id="cd05930">
    <property type="entry name" value="A_NRPS"/>
    <property type="match status" value="1"/>
</dbReference>
<dbReference type="SUPFAM" id="SSF52777">
    <property type="entry name" value="CoA-dependent acyltransferases"/>
    <property type="match status" value="2"/>
</dbReference>
<dbReference type="Gene3D" id="2.30.38.10">
    <property type="entry name" value="Luciferase, Domain 3"/>
    <property type="match status" value="1"/>
</dbReference>
<protein>
    <submittedName>
        <fullName evidence="3">Amino acid adenylation domain-containing protein</fullName>
    </submittedName>
</protein>
<dbReference type="PANTHER" id="PTHR45527:SF1">
    <property type="entry name" value="FATTY ACID SYNTHASE"/>
    <property type="match status" value="1"/>
</dbReference>
<dbReference type="EMBL" id="JAGHKO010000015">
    <property type="protein sequence ID" value="MBO9204717.1"/>
    <property type="molecule type" value="Genomic_DNA"/>
</dbReference>
<evidence type="ECO:0000313" key="4">
    <source>
        <dbReference type="Proteomes" id="UP000677244"/>
    </source>
</evidence>
<name>A0ABS3Z4Q4_9BACT</name>
<dbReference type="InterPro" id="IPR000873">
    <property type="entry name" value="AMP-dep_synth/lig_dom"/>
</dbReference>
<organism evidence="3 4">
    <name type="scientific">Niastella soli</name>
    <dbReference type="NCBI Taxonomy" id="2821487"/>
    <lineage>
        <taxon>Bacteria</taxon>
        <taxon>Pseudomonadati</taxon>
        <taxon>Bacteroidota</taxon>
        <taxon>Chitinophagia</taxon>
        <taxon>Chitinophagales</taxon>
        <taxon>Chitinophagaceae</taxon>
        <taxon>Niastella</taxon>
    </lineage>
</organism>
<dbReference type="Gene3D" id="3.30.559.30">
    <property type="entry name" value="Nonribosomal peptide synthetase, condensation domain"/>
    <property type="match status" value="1"/>
</dbReference>
<dbReference type="InterPro" id="IPR023213">
    <property type="entry name" value="CAT-like_dom_sf"/>
</dbReference>
<dbReference type="InterPro" id="IPR020845">
    <property type="entry name" value="AMP-binding_CS"/>
</dbReference>
<dbReference type="Pfam" id="PF00501">
    <property type="entry name" value="AMP-binding"/>
    <property type="match status" value="1"/>
</dbReference>
<evidence type="ECO:0000259" key="1">
    <source>
        <dbReference type="Pfam" id="PF00501"/>
    </source>
</evidence>
<dbReference type="Gene3D" id="3.30.559.10">
    <property type="entry name" value="Chloramphenicol acetyltransferase-like domain"/>
    <property type="match status" value="1"/>
</dbReference>
<feature type="non-terminal residue" evidence="3">
    <location>
        <position position="947"/>
    </location>
</feature>
<dbReference type="NCBIfam" id="TIGR01733">
    <property type="entry name" value="AA-adenyl-dom"/>
    <property type="match status" value="1"/>
</dbReference>